<keyword evidence="1" id="KW-0472">Membrane</keyword>
<evidence type="ECO:0000313" key="2">
    <source>
        <dbReference type="EMBL" id="GAB1318978.1"/>
    </source>
</evidence>
<name>A0ABQ0GMK0_9PEZI</name>
<proteinExistence type="predicted"/>
<protein>
    <submittedName>
        <fullName evidence="2">Uncharacterized protein</fullName>
    </submittedName>
</protein>
<feature type="transmembrane region" description="Helical" evidence="1">
    <location>
        <begin position="133"/>
        <end position="153"/>
    </location>
</feature>
<accession>A0ABQ0GMK0</accession>
<dbReference type="RefSeq" id="XP_070920708.1">
    <property type="nucleotide sequence ID" value="XM_071064607.1"/>
</dbReference>
<gene>
    <name evidence="2" type="ORF">MFIFM68171_09188</name>
</gene>
<keyword evidence="3" id="KW-1185">Reference proteome</keyword>
<feature type="transmembrane region" description="Helical" evidence="1">
    <location>
        <begin position="195"/>
        <end position="221"/>
    </location>
</feature>
<evidence type="ECO:0000256" key="1">
    <source>
        <dbReference type="SAM" id="Phobius"/>
    </source>
</evidence>
<keyword evidence="1" id="KW-0812">Transmembrane</keyword>
<keyword evidence="1" id="KW-1133">Transmembrane helix</keyword>
<feature type="transmembrane region" description="Helical" evidence="1">
    <location>
        <begin position="91"/>
        <end position="113"/>
    </location>
</feature>
<dbReference type="Proteomes" id="UP001628179">
    <property type="component" value="Unassembled WGS sequence"/>
</dbReference>
<reference evidence="2 3" key="1">
    <citation type="submission" date="2024-09" db="EMBL/GenBank/DDBJ databases">
        <title>Itraconazole resistance in Madurella fahalii resulting from another homologue of gene encoding cytochrome P450 14-alpha sterol demethylase (CYP51).</title>
        <authorList>
            <person name="Yoshioka I."/>
            <person name="Fahal A.H."/>
            <person name="Kaneko S."/>
            <person name="Yaguchi T."/>
        </authorList>
    </citation>
    <scope>NUCLEOTIDE SEQUENCE [LARGE SCALE GENOMIC DNA]</scope>
    <source>
        <strain evidence="2 3">IFM 68171</strain>
    </source>
</reference>
<comment type="caution">
    <text evidence="2">The sequence shown here is derived from an EMBL/GenBank/DDBJ whole genome shotgun (WGS) entry which is preliminary data.</text>
</comment>
<sequence length="724" mass="79253">MEVFEQAYIKVAQTENDQEPANNMSNDIVESGERSEQAYIKVVQSEMEQESASNEPISIGDHVGKEEIGEQESRRGIPVILGIRARLWTSLVHVVPLGFSAFVVYMNFSRWYWFGEIEEEDPGIPSSMITNMLQFVAKLHELLVITSLGALTIKAFKRHLVESHLPLGLLTGAYRVGDVPYIFSSTFWSALSSSSALLALLVAVNTIVATLVGPASAILLVPELGWFPFPDAFSKIQLPIFYNRSVEETWPRVVSGSTLNRTGELSGCDSFDGWYAYRCPGAGFPELWNWISGWKSSSLETTLTSQDPTGAVRRRILSEPWSDSFGRSIFGGSSASYATAVSMASLVTIGRLLNFIKEKSDDDNVFSATENVKFKNASDSGYLASFYAPSADETHPLLAVAEFPYVNGSEAGVWVIACSIMAHWIPTVLTVSPSENDFVESNVTDFEPFRSGDVEPPAADVTLPNGTVAKTTKIERLLSSWMATRILGNTSVIAFDPGSDTEGGEYIIFAARHTVQTFFGSIVADALSRVASSSGSYAVLSRNDTTIVVTDLGLQQTSDAADTVYEWPNGRDAAPNITGAHRVGDGSKMPQQLLDGFHQLTIFDFEAEKYGYGSGKVGSTTRFAYSVMFIYFALVGGYFLYVMVISLLCRGKPVPTVRGWDDVQELIVLAWNSKLSPKLGRSSVVTELTLWEVQVGIRADTTGRTQLTTGAPGLEKLRRGEMYH</sequence>
<dbReference type="EMBL" id="BAAFSV010000005">
    <property type="protein sequence ID" value="GAB1318978.1"/>
    <property type="molecule type" value="Genomic_DNA"/>
</dbReference>
<feature type="transmembrane region" description="Helical" evidence="1">
    <location>
        <begin position="623"/>
        <end position="648"/>
    </location>
</feature>
<dbReference type="GeneID" id="98179930"/>
<organism evidence="2 3">
    <name type="scientific">Madurella fahalii</name>
    <dbReference type="NCBI Taxonomy" id="1157608"/>
    <lineage>
        <taxon>Eukaryota</taxon>
        <taxon>Fungi</taxon>
        <taxon>Dikarya</taxon>
        <taxon>Ascomycota</taxon>
        <taxon>Pezizomycotina</taxon>
        <taxon>Sordariomycetes</taxon>
        <taxon>Sordariomycetidae</taxon>
        <taxon>Sordariales</taxon>
        <taxon>Sordariales incertae sedis</taxon>
        <taxon>Madurella</taxon>
    </lineage>
</organism>
<evidence type="ECO:0000313" key="3">
    <source>
        <dbReference type="Proteomes" id="UP001628179"/>
    </source>
</evidence>